<comment type="subunit">
    <text evidence="8">Monomer.</text>
</comment>
<gene>
    <name evidence="8" type="primary">topA</name>
    <name evidence="12" type="ordered locus">PCC7424_2482</name>
</gene>
<dbReference type="GO" id="GO:0003917">
    <property type="term" value="F:DNA topoisomerase type I (single strand cut, ATP-independent) activity"/>
    <property type="evidence" value="ECO:0007669"/>
    <property type="project" value="UniProtKB-UniRule"/>
</dbReference>
<evidence type="ECO:0000256" key="6">
    <source>
        <dbReference type="ARBA" id="ARBA00023125"/>
    </source>
</evidence>
<dbReference type="InterPro" id="IPR013497">
    <property type="entry name" value="Topo_IA_cen"/>
</dbReference>
<feature type="domain" description="Toprim" evidence="10">
    <location>
        <begin position="3"/>
        <end position="118"/>
    </location>
</feature>
<evidence type="ECO:0000256" key="4">
    <source>
        <dbReference type="ARBA" id="ARBA00022842"/>
    </source>
</evidence>
<dbReference type="Pfam" id="PF01131">
    <property type="entry name" value="Topoisom_bac"/>
    <property type="match status" value="1"/>
</dbReference>
<dbReference type="PROSITE" id="PS52039">
    <property type="entry name" value="TOPO_IA_2"/>
    <property type="match status" value="1"/>
</dbReference>
<evidence type="ECO:0000313" key="13">
    <source>
        <dbReference type="Proteomes" id="UP000002384"/>
    </source>
</evidence>
<dbReference type="HOGENOM" id="CLU_002929_4_3_3"/>
<dbReference type="PROSITE" id="PS00396">
    <property type="entry name" value="TOPO_IA_1"/>
    <property type="match status" value="1"/>
</dbReference>
<dbReference type="GO" id="GO:0003677">
    <property type="term" value="F:DNA binding"/>
    <property type="evidence" value="ECO:0007669"/>
    <property type="project" value="UniProtKB-KW"/>
</dbReference>
<protein>
    <recommendedName>
        <fullName evidence="8">DNA topoisomerase 1</fullName>
        <ecNumber evidence="8">5.6.2.1</ecNumber>
    </recommendedName>
    <alternativeName>
        <fullName evidence="8">DNA topoisomerase I</fullName>
    </alternativeName>
</protein>
<dbReference type="InterPro" id="IPR023405">
    <property type="entry name" value="Topo_IA_core_domain"/>
</dbReference>
<keyword evidence="5 8" id="KW-0799">Topoisomerase</keyword>
<dbReference type="Gene3D" id="3.40.50.140">
    <property type="match status" value="1"/>
</dbReference>
<dbReference type="SMART" id="SM00436">
    <property type="entry name" value="TOP1Bc"/>
    <property type="match status" value="1"/>
</dbReference>
<dbReference type="Pfam" id="PF01751">
    <property type="entry name" value="Toprim"/>
    <property type="match status" value="1"/>
</dbReference>
<evidence type="ECO:0000256" key="5">
    <source>
        <dbReference type="ARBA" id="ARBA00023029"/>
    </source>
</evidence>
<comment type="similarity">
    <text evidence="2 8">Belongs to the type IA topoisomerase family.</text>
</comment>
<feature type="site" description="Interaction with DNA" evidence="8">
    <location>
        <position position="142"/>
    </location>
</feature>
<dbReference type="Gene3D" id="2.70.20.10">
    <property type="entry name" value="Topoisomerase I, domain 3"/>
    <property type="match status" value="1"/>
</dbReference>
<dbReference type="InterPro" id="IPR000380">
    <property type="entry name" value="Topo_IA"/>
</dbReference>
<dbReference type="Proteomes" id="UP000002384">
    <property type="component" value="Chromosome"/>
</dbReference>
<feature type="site" description="Interaction with DNA" evidence="8">
    <location>
        <position position="33"/>
    </location>
</feature>
<dbReference type="InterPro" id="IPR006171">
    <property type="entry name" value="TOPRIM_dom"/>
</dbReference>
<sequence>MSKKLFLIEAPGKLKKLQQILGSEYIVKASGGHIRELAKDGDDNLGFDLKKDSISCRFMPKNPMARKTISQLKELARQVDTVILATDEDREGEIIAWHLKEVLNLRNPQRITYREITPAAVKASLNRPRSLDMNLVNAALARSVLDKLVGFRGSPLVWKLGNGAKSIGRVQSAALHILCQREREIQEFKPQDYWLVSVTYSEGFKAYYLGEKTSTPTDKEENEQRDDAGEKEENKVEATKVLSEAEADRLVSLARQFPHHVIEVQSKTVSKNPPAPFTTSSLQQAAGSRLKWSPDKTMQVAQRLYEGGYITYMRTDSYHLDPQFCATVKQWLQQKDPNNIPVKVASHRTSKTAQEAHEAIRPTDIFKPSIELKQEISAEEFELYLLIWLRTVASQCKSAQILKTRIITQSGDIFWQARGQIVTFAGYAKYWKDLSDDLLLPQVSGGQLLNLSEAGHEKKQTQPPPRYSEAKLVQVMERRGIGRPSTFAPTVKTLKERGYAQVQKRQLQATPLGLEVDAFLQKTLPELLQAEFTALMEDKLDAIASGKENWERYIIGWNEDYFAVALLKALKVVGSQASSSKNSQSLEAKGHSNKESKINCPHCSHKMLEIPSKSKKLHKDYFLKCPSCQAVMFYNKWRKIWELPGEKSQESTPSLKLTQHSCPVCGEKLAVREYEKEGVKKQMLVCSSPKAKGDKKHKEVVYFESKNVFWSKKYGELPIG</sequence>
<dbReference type="eggNOG" id="COG0550">
    <property type="taxonomic scope" value="Bacteria"/>
</dbReference>
<dbReference type="PRINTS" id="PR00417">
    <property type="entry name" value="PRTPISMRASEI"/>
</dbReference>
<dbReference type="InterPro" id="IPR013825">
    <property type="entry name" value="Topo_IA_cen_sub2"/>
</dbReference>
<dbReference type="InterPro" id="IPR003601">
    <property type="entry name" value="Topo_IA_2"/>
</dbReference>
<dbReference type="CDD" id="cd00186">
    <property type="entry name" value="TOP1Ac"/>
    <property type="match status" value="1"/>
</dbReference>
<dbReference type="InterPro" id="IPR023406">
    <property type="entry name" value="Topo_IA_AS"/>
</dbReference>
<evidence type="ECO:0000313" key="12">
    <source>
        <dbReference type="EMBL" id="ACK70899.1"/>
    </source>
</evidence>
<dbReference type="PANTHER" id="PTHR42785:SF1">
    <property type="entry name" value="DNA TOPOISOMERASE"/>
    <property type="match status" value="1"/>
</dbReference>
<feature type="site" description="Interaction with DNA" evidence="8">
    <location>
        <position position="497"/>
    </location>
</feature>
<dbReference type="InterPro" id="IPR028612">
    <property type="entry name" value="Topoisom_1_IA"/>
</dbReference>
<feature type="active site" description="O-(5'-phospho-DNA)-tyrosine intermediate" evidence="8">
    <location>
        <position position="312"/>
    </location>
</feature>
<comment type="function">
    <text evidence="8">Releases the supercoiling and torsional tension of DNA, which is introduced during the DNA replication and transcription, by transiently cleaving and rejoining one strand of the DNA duplex. Introduces a single-strand break via transesterification at a target site in duplex DNA. The scissile phosphodiester is attacked by the catalytic tyrosine of the enzyme, resulting in the formation of a DNA-(5'-phosphotyrosyl)-enzyme intermediate and the expulsion of a 3'-OH DNA strand. The free DNA strand then undergoes passage around the unbroken strand, thus removing DNA supercoils. Finally, in the religation step, the DNA 3'-OH attacks the covalent intermediate to expel the active-site tyrosine and restore the DNA phosphodiester backbone.</text>
</comment>
<reference evidence="13" key="1">
    <citation type="journal article" date="2011" name="MBio">
        <title>Novel metabolic attributes of the genus Cyanothece, comprising a group of unicellular nitrogen-fixing Cyanobacteria.</title>
        <authorList>
            <person name="Bandyopadhyay A."/>
            <person name="Elvitigala T."/>
            <person name="Welsh E."/>
            <person name="Stockel J."/>
            <person name="Liberton M."/>
            <person name="Min H."/>
            <person name="Sherman L.A."/>
            <person name="Pakrasi H.B."/>
        </authorList>
    </citation>
    <scope>NUCLEOTIDE SEQUENCE [LARGE SCALE GENOMIC DNA]</scope>
    <source>
        <strain evidence="13">PCC 7424</strain>
    </source>
</reference>
<feature type="site" description="Interaction with DNA" evidence="8">
    <location>
        <position position="146"/>
    </location>
</feature>
<evidence type="ECO:0000256" key="7">
    <source>
        <dbReference type="ARBA" id="ARBA00023235"/>
    </source>
</evidence>
<dbReference type="InterPro" id="IPR003602">
    <property type="entry name" value="Topo_IA_DNA-bd_dom"/>
</dbReference>
<dbReference type="SMART" id="SM00437">
    <property type="entry name" value="TOP1Ac"/>
    <property type="match status" value="1"/>
</dbReference>
<feature type="site" description="Interaction with DNA" evidence="8">
    <location>
        <position position="314"/>
    </location>
</feature>
<dbReference type="NCBIfam" id="TIGR01051">
    <property type="entry name" value="topA_bact"/>
    <property type="match status" value="1"/>
</dbReference>
<dbReference type="AlphaFoldDB" id="B7KK14"/>
<accession>B7KK14</accession>
<keyword evidence="4" id="KW-0460">Magnesium</keyword>
<evidence type="ECO:0000259" key="11">
    <source>
        <dbReference type="PROSITE" id="PS52039"/>
    </source>
</evidence>
<dbReference type="InterPro" id="IPR013824">
    <property type="entry name" value="Topo_IA_cen_sub1"/>
</dbReference>
<proteinExistence type="inferred from homology"/>
<dbReference type="GO" id="GO:0046872">
    <property type="term" value="F:metal ion binding"/>
    <property type="evidence" value="ECO:0007669"/>
    <property type="project" value="UniProtKB-KW"/>
</dbReference>
<dbReference type="KEGG" id="cyc:PCC7424_2482"/>
<dbReference type="SMART" id="SM00493">
    <property type="entry name" value="TOPRIM"/>
    <property type="match status" value="1"/>
</dbReference>
<dbReference type="PROSITE" id="PS50880">
    <property type="entry name" value="TOPRIM"/>
    <property type="match status" value="1"/>
</dbReference>
<feature type="domain" description="Topo IA-type catalytic" evidence="11">
    <location>
        <begin position="132"/>
        <end position="565"/>
    </location>
</feature>
<name>B7KK14_GLOC7</name>
<keyword evidence="6 8" id="KW-0238">DNA-binding</keyword>
<dbReference type="HAMAP" id="MF_00952">
    <property type="entry name" value="Topoisom_1_prok"/>
    <property type="match status" value="1"/>
</dbReference>
<dbReference type="InterPro" id="IPR013826">
    <property type="entry name" value="Topo_IA_cen_sub3"/>
</dbReference>
<feature type="region of interest" description="Interaction with DNA" evidence="8">
    <location>
        <begin position="166"/>
        <end position="171"/>
    </location>
</feature>
<organism evidence="12 13">
    <name type="scientific">Gloeothece citriformis (strain PCC 7424)</name>
    <name type="common">Cyanothece sp. (strain PCC 7424)</name>
    <dbReference type="NCBI Taxonomy" id="65393"/>
    <lineage>
        <taxon>Bacteria</taxon>
        <taxon>Bacillati</taxon>
        <taxon>Cyanobacteriota</taxon>
        <taxon>Cyanophyceae</taxon>
        <taxon>Oscillatoriophycideae</taxon>
        <taxon>Chroococcales</taxon>
        <taxon>Aphanothecaceae</taxon>
        <taxon>Gloeothece</taxon>
        <taxon>Gloeothece citriformis</taxon>
    </lineage>
</organism>
<comment type="catalytic activity">
    <reaction evidence="1 8">
        <text>ATP-independent breakage of single-stranded DNA, followed by passage and rejoining.</text>
        <dbReference type="EC" id="5.6.2.1"/>
    </reaction>
</comment>
<dbReference type="InterPro" id="IPR005733">
    <property type="entry name" value="TopoI_bac-type"/>
</dbReference>
<evidence type="ECO:0000256" key="9">
    <source>
        <dbReference type="SAM" id="MobiDB-lite"/>
    </source>
</evidence>
<keyword evidence="3" id="KW-0479">Metal-binding</keyword>
<keyword evidence="7 8" id="KW-0413">Isomerase</keyword>
<feature type="site" description="Interaction with DNA" evidence="8">
    <location>
        <position position="158"/>
    </location>
</feature>
<keyword evidence="13" id="KW-1185">Reference proteome</keyword>
<dbReference type="PANTHER" id="PTHR42785">
    <property type="entry name" value="DNA TOPOISOMERASE, TYPE IA, CORE"/>
    <property type="match status" value="1"/>
</dbReference>
<evidence type="ECO:0000256" key="1">
    <source>
        <dbReference type="ARBA" id="ARBA00000213"/>
    </source>
</evidence>
<dbReference type="GO" id="GO:0006265">
    <property type="term" value="P:DNA topological change"/>
    <property type="evidence" value="ECO:0007669"/>
    <property type="project" value="UniProtKB-UniRule"/>
</dbReference>
<dbReference type="OrthoDB" id="9804262at2"/>
<evidence type="ECO:0000256" key="2">
    <source>
        <dbReference type="ARBA" id="ARBA00009446"/>
    </source>
</evidence>
<dbReference type="SUPFAM" id="SSF56712">
    <property type="entry name" value="Prokaryotic type I DNA topoisomerase"/>
    <property type="match status" value="1"/>
</dbReference>
<dbReference type="Gene3D" id="1.10.460.10">
    <property type="entry name" value="Topoisomerase I, domain 2"/>
    <property type="match status" value="1"/>
</dbReference>
<dbReference type="EC" id="5.6.2.1" evidence="8"/>
<evidence type="ECO:0000256" key="3">
    <source>
        <dbReference type="ARBA" id="ARBA00022723"/>
    </source>
</evidence>
<evidence type="ECO:0000256" key="8">
    <source>
        <dbReference type="HAMAP-Rule" id="MF_00952"/>
    </source>
</evidence>
<dbReference type="STRING" id="65393.PCC7424_2482"/>
<comment type="caution">
    <text evidence="8">Lacks conserved residue(s) required for the propagation of feature annotation.</text>
</comment>
<dbReference type="Gene3D" id="1.10.290.10">
    <property type="entry name" value="Topoisomerase I, domain 4"/>
    <property type="match status" value="1"/>
</dbReference>
<feature type="region of interest" description="Disordered" evidence="9">
    <location>
        <begin position="212"/>
        <end position="238"/>
    </location>
</feature>
<evidence type="ECO:0000259" key="10">
    <source>
        <dbReference type="PROSITE" id="PS50880"/>
    </source>
</evidence>
<dbReference type="EMBL" id="CP001291">
    <property type="protein sequence ID" value="ACK70899.1"/>
    <property type="molecule type" value="Genomic_DNA"/>
</dbReference>
<dbReference type="RefSeq" id="WP_015954503.1">
    <property type="nucleotide sequence ID" value="NC_011729.1"/>
</dbReference>
<feature type="compositionally biased region" description="Basic and acidic residues" evidence="9">
    <location>
        <begin position="225"/>
        <end position="238"/>
    </location>
</feature>